<proteinExistence type="predicted"/>
<gene>
    <name evidence="2" type="ORF">phiOH_p51</name>
</gene>
<evidence type="ECO:0000313" key="3">
    <source>
        <dbReference type="Proteomes" id="UP000503046"/>
    </source>
</evidence>
<keyword evidence="1" id="KW-0472">Membrane</keyword>
<evidence type="ECO:0000313" key="2">
    <source>
        <dbReference type="EMBL" id="QIG66107.1"/>
    </source>
</evidence>
<organism evidence="2 3">
    <name type="scientific">Ochrobactrum phage vB_OspP_OH</name>
    <dbReference type="NCBI Taxonomy" id="2712957"/>
    <lineage>
        <taxon>Viruses</taxon>
        <taxon>Duplodnaviria</taxon>
        <taxon>Heunggongvirae</taxon>
        <taxon>Uroviricota</taxon>
        <taxon>Caudoviricetes</taxon>
        <taxon>Wolominvirus</taxon>
        <taxon>Wolominvirus OH</taxon>
    </lineage>
</organism>
<dbReference type="InterPro" id="IPR021497">
    <property type="entry name" value="GTA_holin_3TM"/>
</dbReference>
<accession>A0A6G6XXP0</accession>
<dbReference type="Pfam" id="PF11351">
    <property type="entry name" value="GTA_holin_3TM"/>
    <property type="match status" value="1"/>
</dbReference>
<keyword evidence="1" id="KW-0812">Transmembrane</keyword>
<feature type="transmembrane region" description="Helical" evidence="1">
    <location>
        <begin position="142"/>
        <end position="163"/>
    </location>
</feature>
<feature type="transmembrane region" description="Helical" evidence="1">
    <location>
        <begin position="110"/>
        <end position="136"/>
    </location>
</feature>
<name>A0A6G6XXP0_9CAUD</name>
<sequence>METIVLGAALKVGAPIIKGILSKYLPGTIPDTITKVVLETVAEKAGVQVDELSEVPQDQLESAVIQAEGEMPEVLVEHTKMFQASVDLMKAEMAQNEGFMSWGWRPMWMWFLMFAWGWTWIIVPTISGAFGVSLITPTVTDLVWVTTLFAGFYMGGHTAQNVMRSWAAKK</sequence>
<keyword evidence="3" id="KW-1185">Reference proteome</keyword>
<dbReference type="EMBL" id="MT028492">
    <property type="protein sequence ID" value="QIG66107.1"/>
    <property type="molecule type" value="Genomic_DNA"/>
</dbReference>
<dbReference type="Proteomes" id="UP000503046">
    <property type="component" value="Segment"/>
</dbReference>
<evidence type="ECO:0008006" key="4">
    <source>
        <dbReference type="Google" id="ProtNLM"/>
    </source>
</evidence>
<protein>
    <recommendedName>
        <fullName evidence="4">Holin</fullName>
    </recommendedName>
</protein>
<evidence type="ECO:0000256" key="1">
    <source>
        <dbReference type="SAM" id="Phobius"/>
    </source>
</evidence>
<keyword evidence="1" id="KW-1133">Transmembrane helix</keyword>
<reference evidence="2 3" key="1">
    <citation type="submission" date="2020-02" db="EMBL/GenBank/DDBJ databases">
        <title>Identification and Characterization of First Virulent Phages, Including a Novel Jumbo Virus, Infecting Ochrobactrum spp.</title>
        <authorList>
            <person name="Decewicz P."/>
            <person name="Golec P."/>
            <person name="Szymczak M."/>
            <person name="Radlinska M."/>
            <person name="Dziewit L."/>
        </authorList>
    </citation>
    <scope>NUCLEOTIDE SEQUENCE [LARGE SCALE GENOMIC DNA]</scope>
</reference>